<evidence type="ECO:0000256" key="3">
    <source>
        <dbReference type="ARBA" id="ARBA00022723"/>
    </source>
</evidence>
<gene>
    <name evidence="9" type="ORF">RIEGSTA812A_PEG_82</name>
</gene>
<sequence>MSQIFCSKGGRGVIAPGLLLGVSTMLLLCLSLAFPAPAVEPAEILTDPTLEARARAVSQQLRCMVCQNQSIDESSTELARDMRRLVREQILAGVSEDSIIRFLTDRYGDYVTFTPPFKPSTWLLWFGPVIFLLIAAWTTRIAILKVEKQDAPLSDEEQNRLRVLMQEDSRHG</sequence>
<evidence type="ECO:0000256" key="7">
    <source>
        <dbReference type="SAM" id="Phobius"/>
    </source>
</evidence>
<dbReference type="InterPro" id="IPR038297">
    <property type="entry name" value="CcmH/CycL/NrfF/Ccl2_sf"/>
</dbReference>
<dbReference type="EMBL" id="LR026963">
    <property type="protein sequence ID" value="VBB68609.1"/>
    <property type="molecule type" value="Genomic_DNA"/>
</dbReference>
<dbReference type="InterPro" id="IPR005616">
    <property type="entry name" value="CcmH/CycL/Ccl2/NrfF_N"/>
</dbReference>
<evidence type="ECO:0000256" key="2">
    <source>
        <dbReference type="ARBA" id="ARBA00022617"/>
    </source>
</evidence>
<keyword evidence="3" id="KW-0479">Metal-binding</keyword>
<feature type="transmembrane region" description="Helical" evidence="7">
    <location>
        <begin position="12"/>
        <end position="34"/>
    </location>
</feature>
<dbReference type="Gene3D" id="1.10.8.640">
    <property type="entry name" value="Cytochrome C biogenesis protein"/>
    <property type="match status" value="1"/>
</dbReference>
<proteinExistence type="inferred from homology"/>
<dbReference type="PANTHER" id="PTHR47870">
    <property type="entry name" value="CYTOCHROME C-TYPE BIOGENESIS PROTEIN CCMH"/>
    <property type="match status" value="1"/>
</dbReference>
<evidence type="ECO:0000256" key="4">
    <source>
        <dbReference type="ARBA" id="ARBA00022729"/>
    </source>
</evidence>
<organism evidence="9">
    <name type="scientific">invertebrate metagenome</name>
    <dbReference type="NCBI Taxonomy" id="1711999"/>
    <lineage>
        <taxon>unclassified sequences</taxon>
        <taxon>metagenomes</taxon>
        <taxon>organismal metagenomes</taxon>
    </lineage>
</organism>
<dbReference type="GO" id="GO:0016829">
    <property type="term" value="F:lyase activity"/>
    <property type="evidence" value="ECO:0007669"/>
    <property type="project" value="UniProtKB-KW"/>
</dbReference>
<keyword evidence="9" id="KW-0456">Lyase</keyword>
<feature type="transmembrane region" description="Helical" evidence="7">
    <location>
        <begin position="122"/>
        <end position="143"/>
    </location>
</feature>
<protein>
    <submittedName>
        <fullName evidence="9">Cytochrome c heme lyase subunit CcmL</fullName>
    </submittedName>
</protein>
<dbReference type="CDD" id="cd16378">
    <property type="entry name" value="CcmH_N"/>
    <property type="match status" value="1"/>
</dbReference>
<evidence type="ECO:0000259" key="8">
    <source>
        <dbReference type="Pfam" id="PF03918"/>
    </source>
</evidence>
<dbReference type="PANTHER" id="PTHR47870:SF1">
    <property type="entry name" value="CYTOCHROME C-TYPE BIOGENESIS PROTEIN CCMH"/>
    <property type="match status" value="1"/>
</dbReference>
<keyword evidence="6" id="KW-0408">Iron</keyword>
<name>A0A484H4G3_9ZZZZ</name>
<evidence type="ECO:0000256" key="1">
    <source>
        <dbReference type="ARBA" id="ARBA00010342"/>
    </source>
</evidence>
<keyword evidence="2" id="KW-0349">Heme</keyword>
<evidence type="ECO:0000256" key="5">
    <source>
        <dbReference type="ARBA" id="ARBA00022748"/>
    </source>
</evidence>
<keyword evidence="4" id="KW-0732">Signal</keyword>
<comment type="similarity">
    <text evidence="1">Belongs to the CcmH/CycL/Ccl2/NrfF family.</text>
</comment>
<dbReference type="InterPro" id="IPR051263">
    <property type="entry name" value="C-type_cytochrome_biogenesis"/>
</dbReference>
<keyword evidence="7" id="KW-0812">Transmembrane</keyword>
<feature type="domain" description="CcmH/CycL/Ccl2/NrfF N-terminal" evidence="8">
    <location>
        <begin position="26"/>
        <end position="164"/>
    </location>
</feature>
<dbReference type="GO" id="GO:0005886">
    <property type="term" value="C:plasma membrane"/>
    <property type="evidence" value="ECO:0007669"/>
    <property type="project" value="TreeGrafter"/>
</dbReference>
<dbReference type="GO" id="GO:0017004">
    <property type="term" value="P:cytochrome complex assembly"/>
    <property type="evidence" value="ECO:0007669"/>
    <property type="project" value="UniProtKB-KW"/>
</dbReference>
<dbReference type="Pfam" id="PF03918">
    <property type="entry name" value="CcmH"/>
    <property type="match status" value="1"/>
</dbReference>
<reference evidence="9" key="1">
    <citation type="submission" date="2018-10" db="EMBL/GenBank/DDBJ databases">
        <authorList>
            <person name="Gruber-Vodicka H."/>
            <person name="Jaeckle O."/>
        </authorList>
    </citation>
    <scope>NUCLEOTIDE SEQUENCE</scope>
</reference>
<keyword evidence="7" id="KW-0472">Membrane</keyword>
<dbReference type="GO" id="GO:0046872">
    <property type="term" value="F:metal ion binding"/>
    <property type="evidence" value="ECO:0007669"/>
    <property type="project" value="UniProtKB-KW"/>
</dbReference>
<evidence type="ECO:0000256" key="6">
    <source>
        <dbReference type="ARBA" id="ARBA00023004"/>
    </source>
</evidence>
<evidence type="ECO:0000313" key="9">
    <source>
        <dbReference type="EMBL" id="VBB68609.1"/>
    </source>
</evidence>
<dbReference type="AlphaFoldDB" id="A0A484H4G3"/>
<accession>A0A484H4G3</accession>
<keyword evidence="7" id="KW-1133">Transmembrane helix</keyword>
<keyword evidence="5" id="KW-0201">Cytochrome c-type biogenesis</keyword>